<feature type="coiled-coil region" evidence="1">
    <location>
        <begin position="61"/>
        <end position="165"/>
    </location>
</feature>
<dbReference type="Proteomes" id="UP000043699">
    <property type="component" value="Unassembled WGS sequence"/>
</dbReference>
<dbReference type="RefSeq" id="WP_052653078.1">
    <property type="nucleotide sequence ID" value="NZ_CCXS01000001.1"/>
</dbReference>
<keyword evidence="3" id="KW-0472">Membrane</keyword>
<evidence type="ECO:0000313" key="5">
    <source>
        <dbReference type="EMBL" id="CEG23949.1"/>
    </source>
</evidence>
<accession>A0A098ENT0</accession>
<organism evidence="5 6">
    <name type="scientific">Planococcus massiliensis</name>
    <dbReference type="NCBI Taxonomy" id="1499687"/>
    <lineage>
        <taxon>Bacteria</taxon>
        <taxon>Bacillati</taxon>
        <taxon>Bacillota</taxon>
        <taxon>Bacilli</taxon>
        <taxon>Bacillales</taxon>
        <taxon>Caryophanaceae</taxon>
        <taxon>Planococcus</taxon>
    </lineage>
</organism>
<dbReference type="EMBL" id="CCXS01000001">
    <property type="protein sequence ID" value="CEG23949.1"/>
    <property type="molecule type" value="Genomic_DNA"/>
</dbReference>
<keyword evidence="3" id="KW-1133">Transmembrane helix</keyword>
<feature type="compositionally biased region" description="Basic and acidic residues" evidence="2">
    <location>
        <begin position="228"/>
        <end position="239"/>
    </location>
</feature>
<proteinExistence type="predicted"/>
<feature type="transmembrane region" description="Helical" evidence="3">
    <location>
        <begin position="38"/>
        <end position="56"/>
    </location>
</feature>
<dbReference type="STRING" id="1499687.BN1080_02957"/>
<dbReference type="SMART" id="SM00894">
    <property type="entry name" value="Excalibur"/>
    <property type="match status" value="1"/>
</dbReference>
<feature type="transmembrane region" description="Helical" evidence="3">
    <location>
        <begin position="6"/>
        <end position="26"/>
    </location>
</feature>
<keyword evidence="3" id="KW-0812">Transmembrane</keyword>
<evidence type="ECO:0000256" key="3">
    <source>
        <dbReference type="SAM" id="Phobius"/>
    </source>
</evidence>
<dbReference type="InterPro" id="IPR008613">
    <property type="entry name" value="Excalibur_Ca-bd_domain"/>
</dbReference>
<feature type="region of interest" description="Disordered" evidence="2">
    <location>
        <begin position="180"/>
        <end position="202"/>
    </location>
</feature>
<protein>
    <submittedName>
        <fullName evidence="5">Chromosome partition protein Smc</fullName>
    </submittedName>
</protein>
<evidence type="ECO:0000256" key="1">
    <source>
        <dbReference type="SAM" id="Coils"/>
    </source>
</evidence>
<keyword evidence="1" id="KW-0175">Coiled coil</keyword>
<dbReference type="AlphaFoldDB" id="A0A098ENT0"/>
<sequence>MEFLLVLLVAIAWFTFVGLGIMWFVFKFIKRNRPANKYGRNSLIALLVLILALVGFDASGASERAAELQELKAAKEELTSKNKNLEYEIASLSAKYEESLIKVEEASAEILENENAAKELEEQKTAFAKEKEELTAKITSLEEQVANAESVTVALESEVEDLKSQAKAQSVSVAAAAASSSAGSSNSSSSSGETASAAASPVSYKNCSAVRAAGAAPIYKGDPGYGSHLDRDGDGIGCE</sequence>
<gene>
    <name evidence="5" type="primary">smc_2</name>
    <name evidence="5" type="ORF">BN1080_02957</name>
</gene>
<feature type="region of interest" description="Disordered" evidence="2">
    <location>
        <begin position="217"/>
        <end position="239"/>
    </location>
</feature>
<evidence type="ECO:0000256" key="2">
    <source>
        <dbReference type="SAM" id="MobiDB-lite"/>
    </source>
</evidence>
<dbReference type="OrthoDB" id="565380at2"/>
<keyword evidence="6" id="KW-1185">Reference proteome</keyword>
<evidence type="ECO:0000313" key="6">
    <source>
        <dbReference type="Proteomes" id="UP000043699"/>
    </source>
</evidence>
<feature type="compositionally biased region" description="Low complexity" evidence="2">
    <location>
        <begin position="180"/>
        <end position="200"/>
    </location>
</feature>
<name>A0A098ENT0_9BACL</name>
<feature type="domain" description="Excalibur calcium-binding" evidence="4">
    <location>
        <begin position="203"/>
        <end position="239"/>
    </location>
</feature>
<reference evidence="5 6" key="1">
    <citation type="submission" date="2014-09" db="EMBL/GenBank/DDBJ databases">
        <authorList>
            <person name="Urmite Genomes Urmite Genomes"/>
        </authorList>
    </citation>
    <scope>NUCLEOTIDE SEQUENCE [LARGE SCALE GENOMIC DNA]</scope>
    <source>
        <strain evidence="5 6">ES2</strain>
    </source>
</reference>
<dbReference type="Gene3D" id="1.10.287.1490">
    <property type="match status" value="1"/>
</dbReference>
<evidence type="ECO:0000259" key="4">
    <source>
        <dbReference type="SMART" id="SM00894"/>
    </source>
</evidence>
<dbReference type="Pfam" id="PF05901">
    <property type="entry name" value="Excalibur"/>
    <property type="match status" value="1"/>
</dbReference>